<organism evidence="1 2">
    <name type="scientific">Puccinia sorghi</name>
    <dbReference type="NCBI Taxonomy" id="27349"/>
    <lineage>
        <taxon>Eukaryota</taxon>
        <taxon>Fungi</taxon>
        <taxon>Dikarya</taxon>
        <taxon>Basidiomycota</taxon>
        <taxon>Pucciniomycotina</taxon>
        <taxon>Pucciniomycetes</taxon>
        <taxon>Pucciniales</taxon>
        <taxon>Pucciniaceae</taxon>
        <taxon>Puccinia</taxon>
    </lineage>
</organism>
<keyword evidence="2" id="KW-1185">Reference proteome</keyword>
<dbReference type="Proteomes" id="UP000037035">
    <property type="component" value="Unassembled WGS sequence"/>
</dbReference>
<accession>A0A0L6UZI4</accession>
<comment type="caution">
    <text evidence="1">The sequence shown here is derived from an EMBL/GenBank/DDBJ whole genome shotgun (WGS) entry which is preliminary data.</text>
</comment>
<evidence type="ECO:0000313" key="2">
    <source>
        <dbReference type="Proteomes" id="UP000037035"/>
    </source>
</evidence>
<name>A0A0L6UZI4_9BASI</name>
<sequence length="112" mass="13120">MVWKQPFIENHWAQLLPTAKFAHNNQDHASTSISPFKENYGFNLSYGRVPSSKQHLPVFKEILKKLGEFQEELKECLHQSQETMKHHFDKNVRINPDWKVEESSGIFINALV</sequence>
<evidence type="ECO:0000313" key="1">
    <source>
        <dbReference type="EMBL" id="KNZ53874.1"/>
    </source>
</evidence>
<dbReference type="OrthoDB" id="2517677at2759"/>
<dbReference type="EMBL" id="LAVV01008071">
    <property type="protein sequence ID" value="KNZ53874.1"/>
    <property type="molecule type" value="Genomic_DNA"/>
</dbReference>
<reference evidence="1 2" key="1">
    <citation type="submission" date="2015-08" db="EMBL/GenBank/DDBJ databases">
        <title>Next Generation Sequencing and Analysis of the Genome of Puccinia sorghi L Schw, the Causal Agent of Maize Common Rust.</title>
        <authorList>
            <person name="Rochi L."/>
            <person name="Burguener G."/>
            <person name="Darino M."/>
            <person name="Turjanski A."/>
            <person name="Kreff E."/>
            <person name="Dieguez M.J."/>
            <person name="Sacco F."/>
        </authorList>
    </citation>
    <scope>NUCLEOTIDE SEQUENCE [LARGE SCALE GENOMIC DNA]</scope>
    <source>
        <strain evidence="1 2">RO10H11247</strain>
    </source>
</reference>
<dbReference type="AlphaFoldDB" id="A0A0L6UZI4"/>
<proteinExistence type="predicted"/>
<protein>
    <submittedName>
        <fullName evidence="1">Uncharacterized protein</fullName>
    </submittedName>
</protein>
<gene>
    <name evidence="1" type="ORF">VP01_3111g1</name>
</gene>
<dbReference type="VEuPathDB" id="FungiDB:VP01_3111g1"/>